<keyword evidence="2" id="KW-1185">Reference proteome</keyword>
<evidence type="ECO:0000313" key="1">
    <source>
        <dbReference type="EMBL" id="KAI8436231.1"/>
    </source>
</evidence>
<dbReference type="Proteomes" id="UP001064048">
    <property type="component" value="Chromosome 6"/>
</dbReference>
<reference evidence="1 2" key="1">
    <citation type="journal article" date="2022" name="Genome Biol. Evol.">
        <title>The Spruce Budworm Genome: Reconstructing the Evolutionary History of Antifreeze Proteins.</title>
        <authorList>
            <person name="Beliveau C."/>
            <person name="Gagne P."/>
            <person name="Picq S."/>
            <person name="Vernygora O."/>
            <person name="Keeling C.I."/>
            <person name="Pinkney K."/>
            <person name="Doucet D."/>
            <person name="Wen F."/>
            <person name="Johnston J.S."/>
            <person name="Maaroufi H."/>
            <person name="Boyle B."/>
            <person name="Laroche J."/>
            <person name="Dewar K."/>
            <person name="Juretic N."/>
            <person name="Blackburn G."/>
            <person name="Nisole A."/>
            <person name="Brunet B."/>
            <person name="Brandao M."/>
            <person name="Lumley L."/>
            <person name="Duan J."/>
            <person name="Quan G."/>
            <person name="Lucarotti C.J."/>
            <person name="Roe A.D."/>
            <person name="Sperling F.A.H."/>
            <person name="Levesque R.C."/>
            <person name="Cusson M."/>
        </authorList>
    </citation>
    <scope>NUCLEOTIDE SEQUENCE [LARGE SCALE GENOMIC DNA]</scope>
    <source>
        <strain evidence="1">Glfc:IPQL:Cfum</strain>
    </source>
</reference>
<dbReference type="EMBL" id="CM046106">
    <property type="protein sequence ID" value="KAI8436231.1"/>
    <property type="molecule type" value="Genomic_DNA"/>
</dbReference>
<name>A0ACC0KJI6_CHOFU</name>
<evidence type="ECO:0000313" key="2">
    <source>
        <dbReference type="Proteomes" id="UP001064048"/>
    </source>
</evidence>
<organism evidence="1 2">
    <name type="scientific">Choristoneura fumiferana</name>
    <name type="common">Spruce budworm moth</name>
    <name type="synonym">Archips fumiferana</name>
    <dbReference type="NCBI Taxonomy" id="7141"/>
    <lineage>
        <taxon>Eukaryota</taxon>
        <taxon>Metazoa</taxon>
        <taxon>Ecdysozoa</taxon>
        <taxon>Arthropoda</taxon>
        <taxon>Hexapoda</taxon>
        <taxon>Insecta</taxon>
        <taxon>Pterygota</taxon>
        <taxon>Neoptera</taxon>
        <taxon>Endopterygota</taxon>
        <taxon>Lepidoptera</taxon>
        <taxon>Glossata</taxon>
        <taxon>Ditrysia</taxon>
        <taxon>Tortricoidea</taxon>
        <taxon>Tortricidae</taxon>
        <taxon>Tortricinae</taxon>
        <taxon>Choristoneura</taxon>
    </lineage>
</organism>
<protein>
    <submittedName>
        <fullName evidence="1">Uncharacterized protein</fullName>
    </submittedName>
</protein>
<gene>
    <name evidence="1" type="ORF">MSG28_004298</name>
</gene>
<comment type="caution">
    <text evidence="1">The sequence shown here is derived from an EMBL/GenBank/DDBJ whole genome shotgun (WGS) entry which is preliminary data.</text>
</comment>
<accession>A0ACC0KJI6</accession>
<proteinExistence type="predicted"/>
<sequence>MKCKIIRIAIRNRFLPNSILSLIGACGAGSRTMSAESSGDQSEVDISGDSLSGDGDDRHESTDDEFVAAFLLEILKADSSLKSKAKRNEWTWKAQTDVATALRAPLLRLAPGLTPAALECFTCIRAYCGDLAPNERAMHQDLTEVKCVYTVLMHCHAVPELRDEVYCQLMKQTTSNRSPAADSCQRAWRLMSILAAYFTSSDTLRPFLVEYLSAAAADRRRPCQGTAAVCLANLRKTLRCGGRKNVPSVEEVTAVSAGRSARRQLYRLPGGAERVVNTRCATVVRDIVDELCDLVLRADVTTELQRAHHPFYLIFCRSVWHHPLRQDAPPLYTEVLFNQSCRGGAPAAAVLRDVALVAALLHRAAGLPDAPHARDLKFLLPKPLLALREPRPNKWATWVAAEWPAARTLSPAAAKSKVLQVLSRWPLFGSSFFAVRRVGGGGPADWREHVLALNRRGVHLLDAHTHDTDTHWPYADLISTRKVRSEDGTLFLDVKCGSLLQQRVTRLQAEQAHEVARLVRQYVQLQRDQRHERHRHEPEDGFNT</sequence>